<keyword evidence="4" id="KW-0158">Chromosome</keyword>
<dbReference type="KEGG" id="aten:116307646"/>
<dbReference type="RefSeq" id="XP_031573781.1">
    <property type="nucleotide sequence ID" value="XM_031717921.1"/>
</dbReference>
<comment type="subcellular location">
    <subcellularLocation>
        <location evidence="2">Chromosome</location>
        <location evidence="2">Centromere</location>
    </subcellularLocation>
    <subcellularLocation>
        <location evidence="1">Nucleus</location>
    </subcellularLocation>
</comment>
<reference evidence="8" key="1">
    <citation type="submission" date="2025-08" db="UniProtKB">
        <authorList>
            <consortium name="RefSeq"/>
        </authorList>
    </citation>
    <scope>IDENTIFICATION</scope>
    <source>
        <tissue evidence="8">Tentacle</tissue>
    </source>
</reference>
<accession>A0A6P8J1K1</accession>
<dbReference type="Proteomes" id="UP000515163">
    <property type="component" value="Unplaced"/>
</dbReference>
<comment type="similarity">
    <text evidence="3">Belongs to the CENP-N/CHL4 family.</text>
</comment>
<dbReference type="GO" id="GO:0034080">
    <property type="term" value="P:CENP-A containing chromatin assembly"/>
    <property type="evidence" value="ECO:0007669"/>
    <property type="project" value="InterPro"/>
</dbReference>
<proteinExistence type="inferred from homology"/>
<dbReference type="FunCoup" id="A0A6P8J1K1">
    <property type="interactions" value="1252"/>
</dbReference>
<name>A0A6P8J1K1_ACTTE</name>
<evidence type="ECO:0000256" key="3">
    <source>
        <dbReference type="ARBA" id="ARBA00005566"/>
    </source>
</evidence>
<evidence type="ECO:0000313" key="7">
    <source>
        <dbReference type="Proteomes" id="UP000515163"/>
    </source>
</evidence>
<organism evidence="7 8">
    <name type="scientific">Actinia tenebrosa</name>
    <name type="common">Australian red waratah sea anemone</name>
    <dbReference type="NCBI Taxonomy" id="6105"/>
    <lineage>
        <taxon>Eukaryota</taxon>
        <taxon>Metazoa</taxon>
        <taxon>Cnidaria</taxon>
        <taxon>Anthozoa</taxon>
        <taxon>Hexacorallia</taxon>
        <taxon>Actiniaria</taxon>
        <taxon>Actiniidae</taxon>
        <taxon>Actinia</taxon>
    </lineage>
</organism>
<dbReference type="AlphaFoldDB" id="A0A6P8J1K1"/>
<dbReference type="PANTHER" id="PTHR46790">
    <property type="entry name" value="CENTROMERE PROTEIN N"/>
    <property type="match status" value="1"/>
</dbReference>
<gene>
    <name evidence="8" type="primary">LOC116307646</name>
</gene>
<evidence type="ECO:0000256" key="2">
    <source>
        <dbReference type="ARBA" id="ARBA00004584"/>
    </source>
</evidence>
<dbReference type="OrthoDB" id="6585699at2759"/>
<sequence length="357" mass="41143">MHRDALKKLFNKFKKDELIDVLLDRGFLDEGFQRTTATKSASVSRILKLLCEKLSDKQVAVLDLIYHQLHPKTKEWDVFLLSGFDPERARGSGLTDPKNFETQICSKLQLYFNVDVCVQLYNNALWIHLAFLENKTSQSTFKDKVYLVYYPLSPYIMVTKMKAAYKQYILQAVTDVLGCTELKQQKLSGKDVQSLADLLLNKKSQGYFSEFRLKKMDSNPLCQENSARRKRRHSGEKVIVESEITEENKEEIGEKDKWMKNAFGSCDQPVLEKVKFTMETRFKGSKEQDITKNPFKCTVKFEGPSVIEGIKNLGKTGAADVPLPSHLSTIHSQQRNHFILKDRKRPREMDSLKVSQL</sequence>
<keyword evidence="5" id="KW-0539">Nucleus</keyword>
<dbReference type="GO" id="GO:0007059">
    <property type="term" value="P:chromosome segregation"/>
    <property type="evidence" value="ECO:0007669"/>
    <property type="project" value="InterPro"/>
</dbReference>
<evidence type="ECO:0000313" key="8">
    <source>
        <dbReference type="RefSeq" id="XP_031573781.1"/>
    </source>
</evidence>
<dbReference type="PANTHER" id="PTHR46790:SF1">
    <property type="entry name" value="CENTROMERE PROTEIN N"/>
    <property type="match status" value="1"/>
</dbReference>
<evidence type="ECO:0000256" key="1">
    <source>
        <dbReference type="ARBA" id="ARBA00004123"/>
    </source>
</evidence>
<dbReference type="GO" id="GO:0000775">
    <property type="term" value="C:chromosome, centromeric region"/>
    <property type="evidence" value="ECO:0007669"/>
    <property type="project" value="UniProtKB-SubCell"/>
</dbReference>
<keyword evidence="7" id="KW-1185">Reference proteome</keyword>
<evidence type="ECO:0000256" key="4">
    <source>
        <dbReference type="ARBA" id="ARBA00022454"/>
    </source>
</evidence>
<dbReference type="Pfam" id="PF05238">
    <property type="entry name" value="CENP-N"/>
    <property type="match status" value="1"/>
</dbReference>
<protein>
    <submittedName>
        <fullName evidence="8">Centromere protein N-like</fullName>
    </submittedName>
</protein>
<dbReference type="GeneID" id="116307646"/>
<dbReference type="InParanoid" id="A0A6P8J1K1"/>
<dbReference type="GO" id="GO:0005654">
    <property type="term" value="C:nucleoplasm"/>
    <property type="evidence" value="ECO:0007669"/>
    <property type="project" value="TreeGrafter"/>
</dbReference>
<evidence type="ECO:0000256" key="5">
    <source>
        <dbReference type="ARBA" id="ARBA00023242"/>
    </source>
</evidence>
<dbReference type="InterPro" id="IPR052011">
    <property type="entry name" value="CENP-NAC/CAD_complex"/>
</dbReference>
<keyword evidence="6" id="KW-0137">Centromere</keyword>
<evidence type="ECO:0000256" key="6">
    <source>
        <dbReference type="ARBA" id="ARBA00023328"/>
    </source>
</evidence>
<dbReference type="InterPro" id="IPR007902">
    <property type="entry name" value="Chl4/mis15/CENP-N"/>
</dbReference>